<name>A0A8S3EE81_9BILA</name>
<organism evidence="2 3">
    <name type="scientific">Rotaria magnacalcarata</name>
    <dbReference type="NCBI Taxonomy" id="392030"/>
    <lineage>
        <taxon>Eukaryota</taxon>
        <taxon>Metazoa</taxon>
        <taxon>Spiralia</taxon>
        <taxon>Gnathifera</taxon>
        <taxon>Rotifera</taxon>
        <taxon>Eurotatoria</taxon>
        <taxon>Bdelloidea</taxon>
        <taxon>Philodinida</taxon>
        <taxon>Philodinidae</taxon>
        <taxon>Rotaria</taxon>
    </lineage>
</organism>
<evidence type="ECO:0000256" key="1">
    <source>
        <dbReference type="SAM" id="MobiDB-lite"/>
    </source>
</evidence>
<feature type="non-terminal residue" evidence="2">
    <location>
        <position position="56"/>
    </location>
</feature>
<proteinExistence type="predicted"/>
<feature type="compositionally biased region" description="Low complexity" evidence="1">
    <location>
        <begin position="1"/>
        <end position="22"/>
    </location>
</feature>
<dbReference type="AlphaFoldDB" id="A0A8S3EE81"/>
<reference evidence="2" key="1">
    <citation type="submission" date="2021-02" db="EMBL/GenBank/DDBJ databases">
        <authorList>
            <person name="Nowell W R."/>
        </authorList>
    </citation>
    <scope>NUCLEOTIDE SEQUENCE</scope>
</reference>
<feature type="non-terminal residue" evidence="2">
    <location>
        <position position="1"/>
    </location>
</feature>
<dbReference type="Proteomes" id="UP000676336">
    <property type="component" value="Unassembled WGS sequence"/>
</dbReference>
<protein>
    <submittedName>
        <fullName evidence="2">Uncharacterized protein</fullName>
    </submittedName>
</protein>
<gene>
    <name evidence="2" type="ORF">SMN809_LOCUS59042</name>
</gene>
<dbReference type="EMBL" id="CAJOBI010223880">
    <property type="protein sequence ID" value="CAF5048185.1"/>
    <property type="molecule type" value="Genomic_DNA"/>
</dbReference>
<accession>A0A8S3EE81</accession>
<feature type="compositionally biased region" description="Basic and acidic residues" evidence="1">
    <location>
        <begin position="23"/>
        <end position="32"/>
    </location>
</feature>
<evidence type="ECO:0000313" key="3">
    <source>
        <dbReference type="Proteomes" id="UP000676336"/>
    </source>
</evidence>
<sequence>SQYHHNQNASAQAPLAAAASKPKASDRNHGDSITDDVIEISPENDHQQSIDDDLER</sequence>
<feature type="region of interest" description="Disordered" evidence="1">
    <location>
        <begin position="1"/>
        <end position="56"/>
    </location>
</feature>
<comment type="caution">
    <text evidence="2">The sequence shown here is derived from an EMBL/GenBank/DDBJ whole genome shotgun (WGS) entry which is preliminary data.</text>
</comment>
<evidence type="ECO:0000313" key="2">
    <source>
        <dbReference type="EMBL" id="CAF5048185.1"/>
    </source>
</evidence>